<dbReference type="PATRIC" id="fig|1423725.3.peg.1165"/>
<dbReference type="EMBL" id="AYZD01000017">
    <property type="protein sequence ID" value="KRM96062.1"/>
    <property type="molecule type" value="Genomic_DNA"/>
</dbReference>
<name>A0A0R2CW40_9LACO</name>
<evidence type="ECO:0000313" key="1">
    <source>
        <dbReference type="EMBL" id="KRM96062.1"/>
    </source>
</evidence>
<dbReference type="Proteomes" id="UP000051015">
    <property type="component" value="Unassembled WGS sequence"/>
</dbReference>
<reference evidence="1 2" key="1">
    <citation type="journal article" date="2015" name="Genome Announc.">
        <title>Expanding the biotechnology potential of lactobacilli through comparative genomics of 213 strains and associated genera.</title>
        <authorList>
            <person name="Sun Z."/>
            <person name="Harris H.M."/>
            <person name="McCann A."/>
            <person name="Guo C."/>
            <person name="Argimon S."/>
            <person name="Zhang W."/>
            <person name="Yang X."/>
            <person name="Jeffery I.B."/>
            <person name="Cooney J.C."/>
            <person name="Kagawa T.F."/>
            <person name="Liu W."/>
            <person name="Song Y."/>
            <person name="Salvetti E."/>
            <person name="Wrobel A."/>
            <person name="Rasinkangas P."/>
            <person name="Parkhill J."/>
            <person name="Rea M.C."/>
            <person name="O'Sullivan O."/>
            <person name="Ritari J."/>
            <person name="Douillard F.P."/>
            <person name="Paul Ross R."/>
            <person name="Yang R."/>
            <person name="Briner A.E."/>
            <person name="Felis G.E."/>
            <person name="de Vos W.M."/>
            <person name="Barrangou R."/>
            <person name="Klaenhammer T.R."/>
            <person name="Caufield P.W."/>
            <person name="Cui Y."/>
            <person name="Zhang H."/>
            <person name="O'Toole P.W."/>
        </authorList>
    </citation>
    <scope>NUCLEOTIDE SEQUENCE [LARGE SCALE GENOMIC DNA]</scope>
    <source>
        <strain evidence="1 2">DSM 21051</strain>
    </source>
</reference>
<dbReference type="SUPFAM" id="SSF53901">
    <property type="entry name" value="Thiolase-like"/>
    <property type="match status" value="1"/>
</dbReference>
<dbReference type="InterPro" id="IPR016039">
    <property type="entry name" value="Thiolase-like"/>
</dbReference>
<accession>A0A0R2CW40</accession>
<proteinExistence type="predicted"/>
<gene>
    <name evidence="1" type="ORF">FC19_GL001130</name>
</gene>
<dbReference type="AlphaFoldDB" id="A0A0R2CW40"/>
<dbReference type="GO" id="GO:0016746">
    <property type="term" value="F:acyltransferase activity"/>
    <property type="evidence" value="ECO:0007669"/>
    <property type="project" value="InterPro"/>
</dbReference>
<dbReference type="OrthoDB" id="2242405at2"/>
<sequence>MFSLQKIPVGILGLINAYAAVNSNLLSGAIVVGSDVLGRHIAPGSLREYYASSAASAILISRHDLIATIEGISSISSDFPEIGRSEDERFFRNFTSLNSGVIQQGMIKHCVAAVEELLKKNGHNKIENYKNIVLPEFTMNGTQALARALNVT</sequence>
<dbReference type="STRING" id="1423725.FC19_GL001130"/>
<keyword evidence="2" id="KW-1185">Reference proteome</keyword>
<dbReference type="RefSeq" id="WP_057876136.1">
    <property type="nucleotide sequence ID" value="NZ_AYZD01000017.1"/>
</dbReference>
<comment type="caution">
    <text evidence="1">The sequence shown here is derived from an EMBL/GenBank/DDBJ whole genome shotgun (WGS) entry which is preliminary data.</text>
</comment>
<protein>
    <submittedName>
        <fullName evidence="1">Uncharacterized protein</fullName>
    </submittedName>
</protein>
<organism evidence="1 2">
    <name type="scientific">Liquorilactobacillus aquaticus DSM 21051</name>
    <dbReference type="NCBI Taxonomy" id="1423725"/>
    <lineage>
        <taxon>Bacteria</taxon>
        <taxon>Bacillati</taxon>
        <taxon>Bacillota</taxon>
        <taxon>Bacilli</taxon>
        <taxon>Lactobacillales</taxon>
        <taxon>Lactobacillaceae</taxon>
        <taxon>Liquorilactobacillus</taxon>
    </lineage>
</organism>
<evidence type="ECO:0000313" key="2">
    <source>
        <dbReference type="Proteomes" id="UP000051015"/>
    </source>
</evidence>